<sequence length="357" mass="38384">MTHIPFYVGSYTQIEGHVPRGRGKGIYAYLLNNETGELVRASITTGMTNPTYILFDEKAGLVYAVEEKVGTQGHLRLYSVNFDGSLMEISRQPTLGFASCHISRCGSDHVVVANYASGNAASFATGGGKLEPGVCVSYTGSGPVTERQEGSHAHHSVTSPDGKWIFVCDLGSDKIWCHAATMPLSQPRHSTSTPPGSGPRHLVFHPVHPMVYVICELAGFLLVCNYDAEHGNLSITSAISCLPPNYEGTPSSACIRMHPSGEAVYLSNRGHDSIAIFAINTTDGSLKNKTGNPEWFPCGGAEPRDFAIDPTGRWLVVGNQNGNTLTVFNIISPCHVDYGRVRKYSCDTPACIAFSQG</sequence>
<dbReference type="Gene3D" id="2.130.10.10">
    <property type="entry name" value="YVTN repeat-like/Quinoprotein amine dehydrogenase"/>
    <property type="match status" value="1"/>
</dbReference>
<dbReference type="AlphaFoldDB" id="A0A6S9AA96"/>
<evidence type="ECO:0008006" key="3">
    <source>
        <dbReference type="Google" id="ProtNLM"/>
    </source>
</evidence>
<dbReference type="Pfam" id="PF10282">
    <property type="entry name" value="Lactonase"/>
    <property type="match status" value="1"/>
</dbReference>
<dbReference type="EMBL" id="HBNS01044405">
    <property type="protein sequence ID" value="CAE4644150.1"/>
    <property type="molecule type" value="Transcribed_RNA"/>
</dbReference>
<comment type="similarity">
    <text evidence="1">Belongs to the cycloisomerase 2 family.</text>
</comment>
<dbReference type="PANTHER" id="PTHR30344">
    <property type="entry name" value="6-PHOSPHOGLUCONOLACTONASE-RELATED"/>
    <property type="match status" value="1"/>
</dbReference>
<evidence type="ECO:0000313" key="2">
    <source>
        <dbReference type="EMBL" id="CAE4644150.1"/>
    </source>
</evidence>
<dbReference type="InterPro" id="IPR011048">
    <property type="entry name" value="Haem_d1_sf"/>
</dbReference>
<dbReference type="SUPFAM" id="SSF51004">
    <property type="entry name" value="C-terminal (heme d1) domain of cytochrome cd1-nitrite reductase"/>
    <property type="match status" value="1"/>
</dbReference>
<dbReference type="InterPro" id="IPR019405">
    <property type="entry name" value="Lactonase_7-beta_prop"/>
</dbReference>
<dbReference type="PANTHER" id="PTHR30344:SF1">
    <property type="entry name" value="6-PHOSPHOGLUCONOLACTONASE"/>
    <property type="match status" value="1"/>
</dbReference>
<proteinExistence type="inferred from homology"/>
<accession>A0A6S9AA96</accession>
<name>A0A6S9AA96_9STRA</name>
<protein>
    <recommendedName>
        <fullName evidence="3">6-phosphogluconolactonase</fullName>
    </recommendedName>
</protein>
<organism evidence="2">
    <name type="scientific">Ditylum brightwellii</name>
    <dbReference type="NCBI Taxonomy" id="49249"/>
    <lineage>
        <taxon>Eukaryota</taxon>
        <taxon>Sar</taxon>
        <taxon>Stramenopiles</taxon>
        <taxon>Ochrophyta</taxon>
        <taxon>Bacillariophyta</taxon>
        <taxon>Mediophyceae</taxon>
        <taxon>Lithodesmiophycidae</taxon>
        <taxon>Lithodesmiales</taxon>
        <taxon>Lithodesmiaceae</taxon>
        <taxon>Ditylum</taxon>
    </lineage>
</organism>
<evidence type="ECO:0000256" key="1">
    <source>
        <dbReference type="ARBA" id="ARBA00005564"/>
    </source>
</evidence>
<dbReference type="InterPro" id="IPR050282">
    <property type="entry name" value="Cycloisomerase_2"/>
</dbReference>
<gene>
    <name evidence="2" type="ORF">DBRI00130_LOCUS34411</name>
</gene>
<dbReference type="InterPro" id="IPR015943">
    <property type="entry name" value="WD40/YVTN_repeat-like_dom_sf"/>
</dbReference>
<dbReference type="GO" id="GO:0017057">
    <property type="term" value="F:6-phosphogluconolactonase activity"/>
    <property type="evidence" value="ECO:0007669"/>
    <property type="project" value="TreeGrafter"/>
</dbReference>
<reference evidence="2" key="1">
    <citation type="submission" date="2021-01" db="EMBL/GenBank/DDBJ databases">
        <authorList>
            <person name="Corre E."/>
            <person name="Pelletier E."/>
            <person name="Niang G."/>
            <person name="Scheremetjew M."/>
            <person name="Finn R."/>
            <person name="Kale V."/>
            <person name="Holt S."/>
            <person name="Cochrane G."/>
            <person name="Meng A."/>
            <person name="Brown T."/>
            <person name="Cohen L."/>
        </authorList>
    </citation>
    <scope>NUCLEOTIDE SEQUENCE</scope>
    <source>
        <strain evidence="2">GSO104</strain>
    </source>
</reference>